<evidence type="ECO:0000256" key="3">
    <source>
        <dbReference type="ARBA" id="ARBA00022448"/>
    </source>
</evidence>
<evidence type="ECO:0000256" key="13">
    <source>
        <dbReference type="ARBA" id="ARBA00048679"/>
    </source>
</evidence>
<evidence type="ECO:0000259" key="14">
    <source>
        <dbReference type="PROSITE" id="PS50011"/>
    </source>
</evidence>
<dbReference type="InterPro" id="IPR000719">
    <property type="entry name" value="Prot_kinase_dom"/>
</dbReference>
<dbReference type="PROSITE" id="PS00108">
    <property type="entry name" value="PROTEIN_KINASE_ST"/>
    <property type="match status" value="1"/>
</dbReference>
<evidence type="ECO:0000256" key="9">
    <source>
        <dbReference type="ARBA" id="ARBA00022927"/>
    </source>
</evidence>
<evidence type="ECO:0000256" key="8">
    <source>
        <dbReference type="ARBA" id="ARBA00022840"/>
    </source>
</evidence>
<dbReference type="InterPro" id="IPR008271">
    <property type="entry name" value="Ser/Thr_kinase_AS"/>
</dbReference>
<dbReference type="GO" id="GO:0034045">
    <property type="term" value="C:phagophore assembly site membrane"/>
    <property type="evidence" value="ECO:0007669"/>
    <property type="project" value="UniProtKB-SubCell"/>
</dbReference>
<evidence type="ECO:0000256" key="5">
    <source>
        <dbReference type="ARBA" id="ARBA00022679"/>
    </source>
</evidence>
<dbReference type="OrthoDB" id="10252171at2759"/>
<evidence type="ECO:0000313" key="16">
    <source>
        <dbReference type="EMBL" id="KAH7143414.1"/>
    </source>
</evidence>
<dbReference type="Proteomes" id="UP000738349">
    <property type="component" value="Unassembled WGS sequence"/>
</dbReference>
<keyword evidence="6" id="KW-0547">Nucleotide-binding</keyword>
<evidence type="ECO:0000313" key="17">
    <source>
        <dbReference type="Proteomes" id="UP000738349"/>
    </source>
</evidence>
<keyword evidence="3" id="KW-0813">Transport</keyword>
<keyword evidence="7 16" id="KW-0418">Kinase</keyword>
<evidence type="ECO:0000256" key="2">
    <source>
        <dbReference type="ARBA" id="ARBA00012513"/>
    </source>
</evidence>
<keyword evidence="9" id="KW-0653">Protein transport</keyword>
<name>A0A9P9J492_9HYPO</name>
<dbReference type="GO" id="GO:0005776">
    <property type="term" value="C:autophagosome"/>
    <property type="evidence" value="ECO:0007669"/>
    <property type="project" value="TreeGrafter"/>
</dbReference>
<comment type="caution">
    <text evidence="16">The sequence shown here is derived from an EMBL/GenBank/DDBJ whole genome shotgun (WGS) entry which is preliminary data.</text>
</comment>
<dbReference type="CDD" id="cd00180">
    <property type="entry name" value="PKc"/>
    <property type="match status" value="1"/>
</dbReference>
<dbReference type="PANTHER" id="PTHR24348:SF22">
    <property type="entry name" value="NON-SPECIFIC SERINE_THREONINE PROTEIN KINASE"/>
    <property type="match status" value="1"/>
</dbReference>
<evidence type="ECO:0000256" key="10">
    <source>
        <dbReference type="ARBA" id="ARBA00023006"/>
    </source>
</evidence>
<evidence type="ECO:0000256" key="4">
    <source>
        <dbReference type="ARBA" id="ARBA00022527"/>
    </source>
</evidence>
<reference evidence="16" key="1">
    <citation type="journal article" date="2021" name="Nat. Commun.">
        <title>Genetic determinants of endophytism in the Arabidopsis root mycobiome.</title>
        <authorList>
            <person name="Mesny F."/>
            <person name="Miyauchi S."/>
            <person name="Thiergart T."/>
            <person name="Pickel B."/>
            <person name="Atanasova L."/>
            <person name="Karlsson M."/>
            <person name="Huettel B."/>
            <person name="Barry K.W."/>
            <person name="Haridas S."/>
            <person name="Chen C."/>
            <person name="Bauer D."/>
            <person name="Andreopoulos W."/>
            <person name="Pangilinan J."/>
            <person name="LaButti K."/>
            <person name="Riley R."/>
            <person name="Lipzen A."/>
            <person name="Clum A."/>
            <person name="Drula E."/>
            <person name="Henrissat B."/>
            <person name="Kohler A."/>
            <person name="Grigoriev I.V."/>
            <person name="Martin F.M."/>
            <person name="Hacquard S."/>
        </authorList>
    </citation>
    <scope>NUCLEOTIDE SEQUENCE</scope>
    <source>
        <strain evidence="16">MPI-CAGE-AT-0147</strain>
    </source>
</reference>
<dbReference type="InterPro" id="IPR007275">
    <property type="entry name" value="YTH_domain"/>
</dbReference>
<sequence length="535" mass="60137">MADSTSNLVLALRLETEFLAGCVRHTGPLQGPPAQTETRTETWQVEQEIGRGTFGTVRFEKRRHSASSVSQVRAVKEVSKMASFRNRWDFLRELKAMAEFSQPKYSPYFVRTYGWFENSESIFIAMEFFPLGDLRRSMDTRPPFPESAASQIVRQLTRGINFMHQEGFAHRDLKPANILVVSRQPQWLVKIADFGISKQAVEGGTDLRTMGRGTLGYMAPETMGFFRSDESIGTYSVTVDVWAVGVIAVELLLKKLPFRDLADVSGYLHGVVSLDLGGVDGVDLSPPCRDFLRGLLTPSPVTRPTASAALIHPWLAEPGYSVTTEESMFVEDDSQRGSSELVDTIMPVSPPSQAWSTLLSTYHGPGFDMSILVPRFRNISIDTTRYFILRSDNPIDIETSVAHCIWTSSPRVNKILDKGYGRANGQVILFFSVIGSRKFCGVSRMTSAMDWDNTDEHWVEDSWRGRFTLEWLCLVELSFDRVKHIPVKETTPKFLAISCYDGTEIVASSAYELLKEFSSAERDEQTQRLLTQPSQ</sequence>
<evidence type="ECO:0000256" key="6">
    <source>
        <dbReference type="ARBA" id="ARBA00022741"/>
    </source>
</evidence>
<dbReference type="EMBL" id="JAGMUV010000009">
    <property type="protein sequence ID" value="KAH7143414.1"/>
    <property type="molecule type" value="Genomic_DNA"/>
</dbReference>
<dbReference type="InterPro" id="IPR011009">
    <property type="entry name" value="Kinase-like_dom_sf"/>
</dbReference>
<dbReference type="SMART" id="SM00220">
    <property type="entry name" value="S_TKc"/>
    <property type="match status" value="1"/>
</dbReference>
<dbReference type="AlphaFoldDB" id="A0A9P9J492"/>
<keyword evidence="17" id="KW-1185">Reference proteome</keyword>
<organism evidence="16 17">
    <name type="scientific">Dactylonectria macrodidyma</name>
    <dbReference type="NCBI Taxonomy" id="307937"/>
    <lineage>
        <taxon>Eukaryota</taxon>
        <taxon>Fungi</taxon>
        <taxon>Dikarya</taxon>
        <taxon>Ascomycota</taxon>
        <taxon>Pezizomycotina</taxon>
        <taxon>Sordariomycetes</taxon>
        <taxon>Hypocreomycetidae</taxon>
        <taxon>Hypocreales</taxon>
        <taxon>Nectriaceae</taxon>
        <taxon>Dactylonectria</taxon>
    </lineage>
</organism>
<dbReference type="PROSITE" id="PS50882">
    <property type="entry name" value="YTH"/>
    <property type="match status" value="1"/>
</dbReference>
<dbReference type="GO" id="GO:0015031">
    <property type="term" value="P:protein transport"/>
    <property type="evidence" value="ECO:0007669"/>
    <property type="project" value="UniProtKB-KW"/>
</dbReference>
<comment type="catalytic activity">
    <reaction evidence="12">
        <text>L-threonyl-[protein] + ATP = O-phospho-L-threonyl-[protein] + ADP + H(+)</text>
        <dbReference type="Rhea" id="RHEA:46608"/>
        <dbReference type="Rhea" id="RHEA-COMP:11060"/>
        <dbReference type="Rhea" id="RHEA-COMP:11605"/>
        <dbReference type="ChEBI" id="CHEBI:15378"/>
        <dbReference type="ChEBI" id="CHEBI:30013"/>
        <dbReference type="ChEBI" id="CHEBI:30616"/>
        <dbReference type="ChEBI" id="CHEBI:61977"/>
        <dbReference type="ChEBI" id="CHEBI:456216"/>
        <dbReference type="EC" id="2.7.11.1"/>
    </reaction>
</comment>
<dbReference type="GO" id="GO:0003723">
    <property type="term" value="F:RNA binding"/>
    <property type="evidence" value="ECO:0007669"/>
    <property type="project" value="InterPro"/>
</dbReference>
<keyword evidence="8" id="KW-0067">ATP-binding</keyword>
<feature type="domain" description="YTH" evidence="15">
    <location>
        <begin position="384"/>
        <end position="517"/>
    </location>
</feature>
<feature type="domain" description="Protein kinase" evidence="14">
    <location>
        <begin position="43"/>
        <end position="315"/>
    </location>
</feature>
<gene>
    <name evidence="16" type="ORF">EDB81DRAFT_795641</name>
</gene>
<keyword evidence="4" id="KW-0723">Serine/threonine-protein kinase</keyword>
<proteinExistence type="predicted"/>
<evidence type="ECO:0000256" key="1">
    <source>
        <dbReference type="ARBA" id="ARBA00004623"/>
    </source>
</evidence>
<dbReference type="EC" id="2.7.11.1" evidence="2"/>
<dbReference type="Pfam" id="PF00069">
    <property type="entry name" value="Pkinase"/>
    <property type="match status" value="1"/>
</dbReference>
<dbReference type="GO" id="GO:0005829">
    <property type="term" value="C:cytosol"/>
    <property type="evidence" value="ECO:0007669"/>
    <property type="project" value="TreeGrafter"/>
</dbReference>
<dbReference type="Gene3D" id="1.10.510.10">
    <property type="entry name" value="Transferase(Phosphotransferase) domain 1"/>
    <property type="match status" value="1"/>
</dbReference>
<evidence type="ECO:0000259" key="15">
    <source>
        <dbReference type="PROSITE" id="PS50882"/>
    </source>
</evidence>
<evidence type="ECO:0000256" key="7">
    <source>
        <dbReference type="ARBA" id="ARBA00022777"/>
    </source>
</evidence>
<dbReference type="GO" id="GO:0005524">
    <property type="term" value="F:ATP binding"/>
    <property type="evidence" value="ECO:0007669"/>
    <property type="project" value="UniProtKB-KW"/>
</dbReference>
<dbReference type="PROSITE" id="PS50011">
    <property type="entry name" value="PROTEIN_KINASE_DOM"/>
    <property type="match status" value="1"/>
</dbReference>
<keyword evidence="5" id="KW-0808">Transferase</keyword>
<evidence type="ECO:0000256" key="11">
    <source>
        <dbReference type="ARBA" id="ARBA00030237"/>
    </source>
</evidence>
<dbReference type="CDD" id="cd21134">
    <property type="entry name" value="YTH"/>
    <property type="match status" value="1"/>
</dbReference>
<dbReference type="GO" id="GO:0010506">
    <property type="term" value="P:regulation of autophagy"/>
    <property type="evidence" value="ECO:0007669"/>
    <property type="project" value="InterPro"/>
</dbReference>
<dbReference type="GO" id="GO:0004674">
    <property type="term" value="F:protein serine/threonine kinase activity"/>
    <property type="evidence" value="ECO:0007669"/>
    <property type="project" value="UniProtKB-KW"/>
</dbReference>
<evidence type="ECO:0000256" key="12">
    <source>
        <dbReference type="ARBA" id="ARBA00047899"/>
    </source>
</evidence>
<dbReference type="PANTHER" id="PTHR24348">
    <property type="entry name" value="SERINE/THREONINE-PROTEIN KINASE UNC-51-RELATED"/>
    <property type="match status" value="1"/>
</dbReference>
<dbReference type="GO" id="GO:0000045">
    <property type="term" value="P:autophagosome assembly"/>
    <property type="evidence" value="ECO:0007669"/>
    <property type="project" value="TreeGrafter"/>
</dbReference>
<protein>
    <recommendedName>
        <fullName evidence="2">non-specific serine/threonine protein kinase</fullName>
        <ecNumber evidence="2">2.7.11.1</ecNumber>
    </recommendedName>
    <alternativeName>
        <fullName evidence="11">Autophagy-related protein 1</fullName>
    </alternativeName>
</protein>
<comment type="catalytic activity">
    <reaction evidence="13">
        <text>L-seryl-[protein] + ATP = O-phospho-L-seryl-[protein] + ADP + H(+)</text>
        <dbReference type="Rhea" id="RHEA:17989"/>
        <dbReference type="Rhea" id="RHEA-COMP:9863"/>
        <dbReference type="Rhea" id="RHEA-COMP:11604"/>
        <dbReference type="ChEBI" id="CHEBI:15378"/>
        <dbReference type="ChEBI" id="CHEBI:29999"/>
        <dbReference type="ChEBI" id="CHEBI:30616"/>
        <dbReference type="ChEBI" id="CHEBI:83421"/>
        <dbReference type="ChEBI" id="CHEBI:456216"/>
        <dbReference type="EC" id="2.7.11.1"/>
    </reaction>
</comment>
<comment type="subcellular location">
    <subcellularLocation>
        <location evidence="1">Preautophagosomal structure membrane</location>
        <topology evidence="1">Peripheral membrane protein</topology>
    </subcellularLocation>
</comment>
<dbReference type="Gene3D" id="3.10.590.10">
    <property type="entry name" value="ph1033 like domains"/>
    <property type="match status" value="1"/>
</dbReference>
<dbReference type="SUPFAM" id="SSF56112">
    <property type="entry name" value="Protein kinase-like (PK-like)"/>
    <property type="match status" value="1"/>
</dbReference>
<keyword evidence="10" id="KW-0072">Autophagy</keyword>
<dbReference type="InterPro" id="IPR045269">
    <property type="entry name" value="Atg1-like"/>
</dbReference>
<dbReference type="Pfam" id="PF04146">
    <property type="entry name" value="YTH"/>
    <property type="match status" value="1"/>
</dbReference>
<accession>A0A9P9J492</accession>